<gene>
    <name evidence="19" type="ORF">GH714_035421</name>
</gene>
<evidence type="ECO:0000256" key="1">
    <source>
        <dbReference type="ARBA" id="ARBA00004123"/>
    </source>
</evidence>
<comment type="function">
    <text evidence="14">Catalyzes the hydrolysis of acyl-CoAs into free fatty acids and coenzyme A (CoASH), regulating their respective intracellular levels. Has acyl-CoA thioesterase activity towards medium (C12) and long-chain (C18) fatty acyl-CoA substrates. Can also hydrolyze 3-hydroxyphenylacetyl-CoA and 3,4-dihydroxyphenylacetyl-CoA (in vitro). May play a role in controlling adaptive thermogenesis.</text>
</comment>
<evidence type="ECO:0000256" key="8">
    <source>
        <dbReference type="ARBA" id="ARBA00022990"/>
    </source>
</evidence>
<accession>A0A6A6NB72</accession>
<dbReference type="InterPro" id="IPR029069">
    <property type="entry name" value="HotDog_dom_sf"/>
</dbReference>
<dbReference type="Proteomes" id="UP000467840">
    <property type="component" value="Chromosome 11"/>
</dbReference>
<name>A0A6A6NB72_HEVBR</name>
<keyword evidence="10" id="KW-0496">Mitochondrion</keyword>
<evidence type="ECO:0000313" key="20">
    <source>
        <dbReference type="Proteomes" id="UP000467840"/>
    </source>
</evidence>
<evidence type="ECO:0000256" key="18">
    <source>
        <dbReference type="ARBA" id="ARBA00083956"/>
    </source>
</evidence>
<keyword evidence="6" id="KW-0963">Cytoplasm</keyword>
<keyword evidence="8" id="KW-0007">Acetylation</keyword>
<dbReference type="GO" id="GO:0006629">
    <property type="term" value="P:lipid metabolic process"/>
    <property type="evidence" value="ECO:0007669"/>
    <property type="project" value="UniProtKB-KW"/>
</dbReference>
<dbReference type="GO" id="GO:0005819">
    <property type="term" value="C:spindle"/>
    <property type="evidence" value="ECO:0007669"/>
    <property type="project" value="UniProtKB-SubCell"/>
</dbReference>
<evidence type="ECO:0000256" key="11">
    <source>
        <dbReference type="ARBA" id="ARBA00023212"/>
    </source>
</evidence>
<evidence type="ECO:0000256" key="7">
    <source>
        <dbReference type="ARBA" id="ARBA00022801"/>
    </source>
</evidence>
<protein>
    <recommendedName>
        <fullName evidence="16">Acyl-coenzyme A thioesterase 13</fullName>
    </recommendedName>
    <alternativeName>
        <fullName evidence="17">Hotdog-fold thioesterase superfamily member 2</fullName>
    </alternativeName>
    <alternativeName>
        <fullName evidence="18">Thioesterase superfamily member 2</fullName>
    </alternativeName>
</protein>
<evidence type="ECO:0000256" key="17">
    <source>
        <dbReference type="ARBA" id="ARBA00081533"/>
    </source>
</evidence>
<comment type="similarity">
    <text evidence="5">Belongs to the thioesterase PaaI family.</text>
</comment>
<comment type="subunit">
    <text evidence="15">Homotetramer. Interacts with PCTP.</text>
</comment>
<sequence>MEDDKVRISKKWLQQLSKGAGSPVDVLTSQSLKVIHAQKGLMRCRFVVSEKLADGNGNWHVGAMATLIDNIAGATVHSFAGKIRPTLDFSMSYYSSAKIQEEVEIEAKVVAEKGKLTSVLIEMRNKENGQVIGIGKQWTASNDNAGRGSEFWTAINSNKVGQARSKL</sequence>
<dbReference type="PANTHER" id="PTHR21660">
    <property type="entry name" value="THIOESTERASE SUPERFAMILY MEMBER-RELATED"/>
    <property type="match status" value="1"/>
</dbReference>
<keyword evidence="11" id="KW-0206">Cytoskeleton</keyword>
<keyword evidence="7" id="KW-0378">Hydrolase</keyword>
<dbReference type="OrthoDB" id="46529at2759"/>
<comment type="subcellular location">
    <subcellularLocation>
        <location evidence="3">Cytoplasm</location>
        <location evidence="3">Cytoskeleton</location>
        <location evidence="3">Spindle</location>
    </subcellularLocation>
    <subcellularLocation>
        <location evidence="4">Cytoplasm</location>
        <location evidence="4">Cytosol</location>
    </subcellularLocation>
    <subcellularLocation>
        <location evidence="2">Mitochondrion</location>
    </subcellularLocation>
    <subcellularLocation>
        <location evidence="1">Nucleus</location>
    </subcellularLocation>
</comment>
<comment type="catalytic activity">
    <reaction evidence="13">
        <text>a fatty acyl-CoA + H2O = a fatty acid + CoA + H(+)</text>
        <dbReference type="Rhea" id="RHEA:16781"/>
        <dbReference type="ChEBI" id="CHEBI:15377"/>
        <dbReference type="ChEBI" id="CHEBI:15378"/>
        <dbReference type="ChEBI" id="CHEBI:28868"/>
        <dbReference type="ChEBI" id="CHEBI:57287"/>
        <dbReference type="ChEBI" id="CHEBI:77636"/>
    </reaction>
    <physiologicalReaction direction="left-to-right" evidence="13">
        <dbReference type="Rhea" id="RHEA:16782"/>
    </physiologicalReaction>
</comment>
<evidence type="ECO:0000256" key="5">
    <source>
        <dbReference type="ARBA" id="ARBA00008324"/>
    </source>
</evidence>
<dbReference type="GO" id="GO:0005739">
    <property type="term" value="C:mitochondrion"/>
    <property type="evidence" value="ECO:0007669"/>
    <property type="project" value="UniProtKB-SubCell"/>
</dbReference>
<keyword evidence="12" id="KW-0539">Nucleus</keyword>
<evidence type="ECO:0000256" key="12">
    <source>
        <dbReference type="ARBA" id="ARBA00023242"/>
    </source>
</evidence>
<dbReference type="GO" id="GO:0047617">
    <property type="term" value="F:fatty acyl-CoA hydrolase activity"/>
    <property type="evidence" value="ECO:0007669"/>
    <property type="project" value="InterPro"/>
</dbReference>
<reference evidence="19 20" key="1">
    <citation type="journal article" date="2020" name="Mol. Plant">
        <title>The Chromosome-Based Rubber Tree Genome Provides New Insights into Spurge Genome Evolution and Rubber Biosynthesis.</title>
        <authorList>
            <person name="Liu J."/>
            <person name="Shi C."/>
            <person name="Shi C.C."/>
            <person name="Li W."/>
            <person name="Zhang Q.J."/>
            <person name="Zhang Y."/>
            <person name="Li K."/>
            <person name="Lu H.F."/>
            <person name="Shi C."/>
            <person name="Zhu S.T."/>
            <person name="Xiao Z.Y."/>
            <person name="Nan H."/>
            <person name="Yue Y."/>
            <person name="Zhu X.G."/>
            <person name="Wu Y."/>
            <person name="Hong X.N."/>
            <person name="Fan G.Y."/>
            <person name="Tong Y."/>
            <person name="Zhang D."/>
            <person name="Mao C.L."/>
            <person name="Liu Y.L."/>
            <person name="Hao S.J."/>
            <person name="Liu W.Q."/>
            <person name="Lv M.Q."/>
            <person name="Zhang H.B."/>
            <person name="Liu Y."/>
            <person name="Hu-Tang G.R."/>
            <person name="Wang J.P."/>
            <person name="Wang J.H."/>
            <person name="Sun Y.H."/>
            <person name="Ni S.B."/>
            <person name="Chen W.B."/>
            <person name="Zhang X.C."/>
            <person name="Jiao Y.N."/>
            <person name="Eichler E.E."/>
            <person name="Li G.H."/>
            <person name="Liu X."/>
            <person name="Gao L.Z."/>
        </authorList>
    </citation>
    <scope>NUCLEOTIDE SEQUENCE [LARGE SCALE GENOMIC DNA]</scope>
    <source>
        <strain evidence="20">cv. GT1</strain>
        <tissue evidence="19">Leaf</tissue>
    </source>
</reference>
<organism evidence="19 20">
    <name type="scientific">Hevea brasiliensis</name>
    <name type="common">Para rubber tree</name>
    <name type="synonym">Siphonia brasiliensis</name>
    <dbReference type="NCBI Taxonomy" id="3981"/>
    <lineage>
        <taxon>Eukaryota</taxon>
        <taxon>Viridiplantae</taxon>
        <taxon>Streptophyta</taxon>
        <taxon>Embryophyta</taxon>
        <taxon>Tracheophyta</taxon>
        <taxon>Spermatophyta</taxon>
        <taxon>Magnoliopsida</taxon>
        <taxon>eudicotyledons</taxon>
        <taxon>Gunneridae</taxon>
        <taxon>Pentapetalae</taxon>
        <taxon>rosids</taxon>
        <taxon>fabids</taxon>
        <taxon>Malpighiales</taxon>
        <taxon>Euphorbiaceae</taxon>
        <taxon>Crotonoideae</taxon>
        <taxon>Micrandreae</taxon>
        <taxon>Hevea</taxon>
    </lineage>
</organism>
<evidence type="ECO:0000256" key="3">
    <source>
        <dbReference type="ARBA" id="ARBA00004186"/>
    </source>
</evidence>
<evidence type="ECO:0000256" key="4">
    <source>
        <dbReference type="ARBA" id="ARBA00004514"/>
    </source>
</evidence>
<evidence type="ECO:0000256" key="6">
    <source>
        <dbReference type="ARBA" id="ARBA00022490"/>
    </source>
</evidence>
<evidence type="ECO:0000256" key="13">
    <source>
        <dbReference type="ARBA" id="ARBA00052976"/>
    </source>
</evidence>
<dbReference type="SUPFAM" id="SSF54637">
    <property type="entry name" value="Thioesterase/thiol ester dehydrase-isomerase"/>
    <property type="match status" value="1"/>
</dbReference>
<dbReference type="Pfam" id="PF03061">
    <property type="entry name" value="4HBT"/>
    <property type="match status" value="1"/>
</dbReference>
<evidence type="ECO:0000256" key="16">
    <source>
        <dbReference type="ARBA" id="ARBA00067273"/>
    </source>
</evidence>
<dbReference type="Gene3D" id="3.10.129.10">
    <property type="entry name" value="Hotdog Thioesterase"/>
    <property type="match status" value="1"/>
</dbReference>
<evidence type="ECO:0000256" key="14">
    <source>
        <dbReference type="ARBA" id="ARBA00058205"/>
    </source>
</evidence>
<keyword evidence="9" id="KW-0443">Lipid metabolism</keyword>
<dbReference type="InterPro" id="IPR039298">
    <property type="entry name" value="ACOT13"/>
</dbReference>
<dbReference type="CDD" id="cd03443">
    <property type="entry name" value="PaaI_thioesterase"/>
    <property type="match status" value="1"/>
</dbReference>
<dbReference type="GO" id="GO:0005829">
    <property type="term" value="C:cytosol"/>
    <property type="evidence" value="ECO:0007669"/>
    <property type="project" value="UniProtKB-SubCell"/>
</dbReference>
<evidence type="ECO:0000256" key="9">
    <source>
        <dbReference type="ARBA" id="ARBA00023098"/>
    </source>
</evidence>
<evidence type="ECO:0000313" key="19">
    <source>
        <dbReference type="EMBL" id="KAF2323431.1"/>
    </source>
</evidence>
<dbReference type="EMBL" id="JAAGAX010000002">
    <property type="protein sequence ID" value="KAF2323431.1"/>
    <property type="molecule type" value="Genomic_DNA"/>
</dbReference>
<evidence type="ECO:0000256" key="2">
    <source>
        <dbReference type="ARBA" id="ARBA00004173"/>
    </source>
</evidence>
<evidence type="ECO:0000256" key="15">
    <source>
        <dbReference type="ARBA" id="ARBA00064709"/>
    </source>
</evidence>
<dbReference type="PANTHER" id="PTHR21660:SF1">
    <property type="entry name" value="ACYL-COENZYME A THIOESTERASE 13"/>
    <property type="match status" value="1"/>
</dbReference>
<dbReference type="GO" id="GO:0005634">
    <property type="term" value="C:nucleus"/>
    <property type="evidence" value="ECO:0007669"/>
    <property type="project" value="UniProtKB-SubCell"/>
</dbReference>
<evidence type="ECO:0000256" key="10">
    <source>
        <dbReference type="ARBA" id="ARBA00023128"/>
    </source>
</evidence>
<comment type="caution">
    <text evidence="19">The sequence shown here is derived from an EMBL/GenBank/DDBJ whole genome shotgun (WGS) entry which is preliminary data.</text>
</comment>
<keyword evidence="20" id="KW-1185">Reference proteome</keyword>
<dbReference type="FunFam" id="3.10.129.10:FF:000021">
    <property type="entry name" value="Acyl-coenzyme A thioesterase 13"/>
    <property type="match status" value="1"/>
</dbReference>
<dbReference type="InterPro" id="IPR006683">
    <property type="entry name" value="Thioestr_dom"/>
</dbReference>
<proteinExistence type="inferred from homology"/>
<dbReference type="AlphaFoldDB" id="A0A6A6NB72"/>